<evidence type="ECO:0000256" key="6">
    <source>
        <dbReference type="ARBA" id="ARBA00022837"/>
    </source>
</evidence>
<dbReference type="EMBL" id="JADBEO010000009">
    <property type="protein sequence ID" value="MDR4306156.1"/>
    <property type="molecule type" value="Genomic_DNA"/>
</dbReference>
<evidence type="ECO:0000256" key="2">
    <source>
        <dbReference type="ARBA" id="ARBA00008779"/>
    </source>
</evidence>
<protein>
    <submittedName>
        <fullName evidence="9">Sulfatase</fullName>
    </submittedName>
</protein>
<evidence type="ECO:0000313" key="10">
    <source>
        <dbReference type="Proteomes" id="UP001181622"/>
    </source>
</evidence>
<keyword evidence="10" id="KW-1185">Reference proteome</keyword>
<dbReference type="Pfam" id="PF00884">
    <property type="entry name" value="Sulfatase"/>
    <property type="match status" value="1"/>
</dbReference>
<keyword evidence="6" id="KW-0106">Calcium</keyword>
<proteinExistence type="inferred from homology"/>
<evidence type="ECO:0000256" key="5">
    <source>
        <dbReference type="ARBA" id="ARBA00022801"/>
    </source>
</evidence>
<accession>A0ABU1DDL6</accession>
<keyword evidence="5" id="KW-0378">Hydrolase</keyword>
<dbReference type="InterPro" id="IPR000917">
    <property type="entry name" value="Sulfatase_N"/>
</dbReference>
<dbReference type="PANTHER" id="PTHR45953:SF1">
    <property type="entry name" value="IDURONATE 2-SULFATASE"/>
    <property type="match status" value="1"/>
</dbReference>
<gene>
    <name evidence="9" type="ORF">IHQ68_05935</name>
</gene>
<evidence type="ECO:0000256" key="4">
    <source>
        <dbReference type="ARBA" id="ARBA00022729"/>
    </source>
</evidence>
<dbReference type="InterPro" id="IPR035874">
    <property type="entry name" value="IDS"/>
</dbReference>
<dbReference type="Proteomes" id="UP001181622">
    <property type="component" value="Unassembled WGS sequence"/>
</dbReference>
<evidence type="ECO:0000313" key="9">
    <source>
        <dbReference type="EMBL" id="MDR4306156.1"/>
    </source>
</evidence>
<dbReference type="Gene3D" id="3.40.720.10">
    <property type="entry name" value="Alkaline Phosphatase, subunit A"/>
    <property type="match status" value="1"/>
</dbReference>
<evidence type="ECO:0000256" key="7">
    <source>
        <dbReference type="SAM" id="SignalP"/>
    </source>
</evidence>
<evidence type="ECO:0000256" key="3">
    <source>
        <dbReference type="ARBA" id="ARBA00022723"/>
    </source>
</evidence>
<organism evidence="9 10">
    <name type="scientific">Chelatococcus sambhunathii</name>
    <dbReference type="NCBI Taxonomy" id="363953"/>
    <lineage>
        <taxon>Bacteria</taxon>
        <taxon>Pseudomonadati</taxon>
        <taxon>Pseudomonadota</taxon>
        <taxon>Alphaproteobacteria</taxon>
        <taxon>Hyphomicrobiales</taxon>
        <taxon>Chelatococcaceae</taxon>
        <taxon>Chelatococcus</taxon>
    </lineage>
</organism>
<feature type="domain" description="Sulfatase N-terminal" evidence="8">
    <location>
        <begin position="46"/>
        <end position="390"/>
    </location>
</feature>
<dbReference type="SUPFAM" id="SSF53649">
    <property type="entry name" value="Alkaline phosphatase-like"/>
    <property type="match status" value="1"/>
</dbReference>
<reference evidence="9" key="1">
    <citation type="submission" date="2020-10" db="EMBL/GenBank/DDBJ databases">
        <authorList>
            <person name="Abbas A."/>
            <person name="Razzaq R."/>
            <person name="Waqas M."/>
            <person name="Abbas N."/>
            <person name="Nielsen T.K."/>
            <person name="Hansen L.H."/>
            <person name="Hussain S."/>
            <person name="Shahid M."/>
        </authorList>
    </citation>
    <scope>NUCLEOTIDE SEQUENCE</scope>
    <source>
        <strain evidence="9">S14</strain>
    </source>
</reference>
<comment type="similarity">
    <text evidence="2">Belongs to the sulfatase family.</text>
</comment>
<dbReference type="InterPro" id="IPR017850">
    <property type="entry name" value="Alkaline_phosphatase_core_sf"/>
</dbReference>
<dbReference type="PANTHER" id="PTHR45953">
    <property type="entry name" value="IDURONATE 2-SULFATASE"/>
    <property type="match status" value="1"/>
</dbReference>
<feature type="signal peptide" evidence="7">
    <location>
        <begin position="1"/>
        <end position="23"/>
    </location>
</feature>
<comment type="cofactor">
    <cofactor evidence="1">
        <name>Ca(2+)</name>
        <dbReference type="ChEBI" id="CHEBI:29108"/>
    </cofactor>
</comment>
<keyword evidence="4 7" id="KW-0732">Signal</keyword>
<dbReference type="CDD" id="cd16030">
    <property type="entry name" value="iduronate-2-sulfatase"/>
    <property type="match status" value="1"/>
</dbReference>
<comment type="caution">
    <text evidence="9">The sequence shown here is derived from an EMBL/GenBank/DDBJ whole genome shotgun (WGS) entry which is preliminary data.</text>
</comment>
<feature type="chain" id="PRO_5046156996" evidence="7">
    <location>
        <begin position="24"/>
        <end position="507"/>
    </location>
</feature>
<name>A0ABU1DDL6_9HYPH</name>
<evidence type="ECO:0000259" key="8">
    <source>
        <dbReference type="Pfam" id="PF00884"/>
    </source>
</evidence>
<dbReference type="PROSITE" id="PS51318">
    <property type="entry name" value="TAT"/>
    <property type="match status" value="1"/>
</dbReference>
<dbReference type="InterPro" id="IPR006311">
    <property type="entry name" value="TAT_signal"/>
</dbReference>
<evidence type="ECO:0000256" key="1">
    <source>
        <dbReference type="ARBA" id="ARBA00001913"/>
    </source>
</evidence>
<keyword evidence="3" id="KW-0479">Metal-binding</keyword>
<dbReference type="RefSeq" id="WP_309389801.1">
    <property type="nucleotide sequence ID" value="NZ_JADBEO010000009.1"/>
</dbReference>
<sequence length="507" mass="55877">MAGRITRRGVLRTSLQAAGVAMAAGALGRPVETLAAPAVAKDGRRPNVLFIPIDDMNDWNGWLGGYPGVKTPNLDRLSRLVTGFRRAYTPSPACQSARASILFSVEPFRSGVYTNKTGNWPDTMLRERPSIVRWFRDAGYRTIGTGKIFHGGWRGEGDGDSAANDPKAWTDFEYLADLRENGKETLDWGPSGKQTSETEDVARARWMVRNVLSKRHDKPFFAALGIRKPHMPWVVPQKWFDAYPIDRIRYPLGALDTENTSVGTNKDDRDLPAGGKEMVRQYVDDHRKIIAGKGWKSAIQAYLAAISLADEAVGVLLDGLLEGPNASDTIVCVWSDHGWQLGEKLAWRKFTLWERATHVPLLIGGEGLRSGPTDALISSLDIYPTLAKLATGEVPEGLDGVSFADKLRGKGGGEPRDHVLTTWALDVGEGRSGDKDKHFAVRTDTHRLIVYGDGGRELYDERSDPWEWDNLCHKPDKETAALADRLAAYIPRRAADAAPKPEAEAVD</sequence>